<accession>A0AAJ2GTP3</accession>
<dbReference type="EMBL" id="JAVLSF010000016">
    <property type="protein sequence ID" value="MDR9775642.1"/>
    <property type="molecule type" value="Genomic_DNA"/>
</dbReference>
<dbReference type="Proteomes" id="UP001268610">
    <property type="component" value="Unassembled WGS sequence"/>
</dbReference>
<feature type="region of interest" description="Disordered" evidence="1">
    <location>
        <begin position="124"/>
        <end position="169"/>
    </location>
</feature>
<name>A0AAJ2GTP3_9HYPH</name>
<dbReference type="RefSeq" id="WP_165779380.1">
    <property type="nucleotide sequence ID" value="NZ_CP054027.1"/>
</dbReference>
<evidence type="ECO:0000256" key="1">
    <source>
        <dbReference type="SAM" id="MobiDB-lite"/>
    </source>
</evidence>
<sequence>MEPDAFAKQNHRRENRFAGLQKAPQRTGDPLRPSSPLGFRPDGRNGLPENRRNPGRTSASRQKGQRKMTGKGRIANSCETSGAKTQQPPPTPAPGKSGIGVGQRYAGRAISLALVQVPSGPLAKEKQKACQTENRRKWHKRGMRTATSGQHMPTHWAPGESPPSLLHLI</sequence>
<gene>
    <name evidence="2" type="ORF">RJJ65_23875</name>
</gene>
<feature type="region of interest" description="Disordered" evidence="1">
    <location>
        <begin position="1"/>
        <end position="102"/>
    </location>
</feature>
<evidence type="ECO:0000313" key="3">
    <source>
        <dbReference type="Proteomes" id="UP001268610"/>
    </source>
</evidence>
<reference evidence="2" key="1">
    <citation type="submission" date="2023-04" db="EMBL/GenBank/DDBJ databases">
        <title>Genomic characterization of faba bean (Vicia faba) microsymbionts in Mexican soils.</title>
        <authorList>
            <person name="Rivera Orduna F.N."/>
            <person name="Guevara-Luna J."/>
            <person name="Yan J."/>
            <person name="Arroyo-Herrera I."/>
            <person name="Li Y."/>
            <person name="Vasquez-Murrieta M.S."/>
            <person name="Wang E.T."/>
        </authorList>
    </citation>
    <scope>NUCLEOTIDE SEQUENCE</scope>
    <source>
        <strain evidence="2">CH26</strain>
    </source>
</reference>
<protein>
    <submittedName>
        <fullName evidence="2">Uncharacterized protein</fullName>
    </submittedName>
</protein>
<evidence type="ECO:0000313" key="2">
    <source>
        <dbReference type="EMBL" id="MDR9775642.1"/>
    </source>
</evidence>
<proteinExistence type="predicted"/>
<dbReference type="AlphaFoldDB" id="A0AAJ2GTP3"/>
<comment type="caution">
    <text evidence="2">The sequence shown here is derived from an EMBL/GenBank/DDBJ whole genome shotgun (WGS) entry which is preliminary data.</text>
</comment>
<organism evidence="2 3">
    <name type="scientific">Rhizobium hidalgonense</name>
    <dbReference type="NCBI Taxonomy" id="1538159"/>
    <lineage>
        <taxon>Bacteria</taxon>
        <taxon>Pseudomonadati</taxon>
        <taxon>Pseudomonadota</taxon>
        <taxon>Alphaproteobacteria</taxon>
        <taxon>Hyphomicrobiales</taxon>
        <taxon>Rhizobiaceae</taxon>
        <taxon>Rhizobium/Agrobacterium group</taxon>
        <taxon>Rhizobium</taxon>
    </lineage>
</organism>